<dbReference type="GO" id="GO:0006511">
    <property type="term" value="P:ubiquitin-dependent protein catabolic process"/>
    <property type="evidence" value="ECO:0007669"/>
    <property type="project" value="InterPro"/>
</dbReference>
<proteinExistence type="predicted"/>
<protein>
    <recommendedName>
        <fullName evidence="1">Ubiquitin-like domain-containing protein</fullName>
    </recommendedName>
</protein>
<dbReference type="InterPro" id="IPR016563">
    <property type="entry name" value="Npl4"/>
</dbReference>
<dbReference type="SUPFAM" id="SSF54236">
    <property type="entry name" value="Ubiquitin-like"/>
    <property type="match status" value="1"/>
</dbReference>
<evidence type="ECO:0000313" key="2">
    <source>
        <dbReference type="EMBL" id="TFJ84154.1"/>
    </source>
</evidence>
<dbReference type="OrthoDB" id="10251089at2759"/>
<dbReference type="AlphaFoldDB" id="A0A4D9CZX8"/>
<dbReference type="EMBL" id="SDOX01000020">
    <property type="protein sequence ID" value="TFJ84154.1"/>
    <property type="molecule type" value="Genomic_DNA"/>
</dbReference>
<dbReference type="Proteomes" id="UP000355283">
    <property type="component" value="Unassembled WGS sequence"/>
</dbReference>
<dbReference type="CDD" id="cd08061">
    <property type="entry name" value="MPN_NPL4"/>
    <property type="match status" value="1"/>
</dbReference>
<keyword evidence="3" id="KW-1185">Reference proteome</keyword>
<reference evidence="2 3" key="1">
    <citation type="submission" date="2019-01" db="EMBL/GenBank/DDBJ databases">
        <title>Nuclear Genome Assembly of the Microalgal Biofuel strain Nannochloropsis salina CCMP1776.</title>
        <authorList>
            <person name="Hovde B."/>
        </authorList>
    </citation>
    <scope>NUCLEOTIDE SEQUENCE [LARGE SCALE GENOMIC DNA]</scope>
    <source>
        <strain evidence="2 3">CCMP1776</strain>
    </source>
</reference>
<sequence length="448" mass="49360">MLLRVRSKMGTWRVEGVEPGTTIKALRSRILSEHGVSPHPSQIFSLDPAGKRVMDDEQTVKSFNLQHGDLVHLAIREEDCAHEAGKKIAADGSIVNKTHLEASRVKGFRPGMMSLRSMKMHWTLTDFVELDAQFEYKIKAQKNETPWCTKAIMEPICGNDFQSYMRRVGFNQCRMGYLYGQFTEAKEAKVEVLYEPPQESTHEGFELLEDPRAEKVEALAAALGLVRVGWIFAHPPREEGFVFSGLEVVQAAMGQLEAANGVKETPFVTVRVSLAPVEKAGGEEGKEGGKEEVATVAHFDAFQVSLQCMEMVAEGAIEPGREPGAMLVNESFTAIVEGKPAPMVDVNFFLVNVPVGSAESSLLTHRFPKANRLDELPSAAAMAAQLGEAGKAGWRFIDLMSDFHLLLFLTDFLDMEEVAVLCRSVREKETVPLGAGHVDLLRAIAGME</sequence>
<dbReference type="InterPro" id="IPR029071">
    <property type="entry name" value="Ubiquitin-like_domsf"/>
</dbReference>
<dbReference type="GO" id="GO:0043130">
    <property type="term" value="F:ubiquitin binding"/>
    <property type="evidence" value="ECO:0007669"/>
    <property type="project" value="TreeGrafter"/>
</dbReference>
<accession>A0A4D9CZX8</accession>
<dbReference type="Gene3D" id="3.40.140.10">
    <property type="entry name" value="Cytidine Deaminase, domain 2"/>
    <property type="match status" value="1"/>
</dbReference>
<dbReference type="GO" id="GO:0031625">
    <property type="term" value="F:ubiquitin protein ligase binding"/>
    <property type="evidence" value="ECO:0007669"/>
    <property type="project" value="TreeGrafter"/>
</dbReference>
<evidence type="ECO:0000313" key="3">
    <source>
        <dbReference type="Proteomes" id="UP000355283"/>
    </source>
</evidence>
<dbReference type="GO" id="GO:0005634">
    <property type="term" value="C:nucleus"/>
    <property type="evidence" value="ECO:0007669"/>
    <property type="project" value="TreeGrafter"/>
</dbReference>
<dbReference type="Pfam" id="PF11543">
    <property type="entry name" value="UN_NPL4"/>
    <property type="match status" value="1"/>
</dbReference>
<feature type="domain" description="Ubiquitin-like" evidence="1">
    <location>
        <begin position="1"/>
        <end position="77"/>
    </location>
</feature>
<dbReference type="InterPro" id="IPR024682">
    <property type="entry name" value="Npl4_Ub-like_dom"/>
</dbReference>
<comment type="caution">
    <text evidence="2">The sequence shown here is derived from an EMBL/GenBank/DDBJ whole genome shotgun (WGS) entry which is preliminary data.</text>
</comment>
<dbReference type="InterPro" id="IPR007717">
    <property type="entry name" value="NPL4_C"/>
</dbReference>
<dbReference type="PANTHER" id="PTHR12710:SF0">
    <property type="entry name" value="NUCLEAR PROTEIN LOCALIZATION PROTEIN 4 HOMOLOG"/>
    <property type="match status" value="1"/>
</dbReference>
<evidence type="ECO:0000259" key="1">
    <source>
        <dbReference type="PROSITE" id="PS50053"/>
    </source>
</evidence>
<dbReference type="PROSITE" id="PS50053">
    <property type="entry name" value="UBIQUITIN_2"/>
    <property type="match status" value="1"/>
</dbReference>
<dbReference type="PANTHER" id="PTHR12710">
    <property type="entry name" value="NUCLEAR PROTEIN LOCALIZATION 4"/>
    <property type="match status" value="1"/>
</dbReference>
<dbReference type="Gene3D" id="3.10.20.90">
    <property type="entry name" value="Phosphatidylinositol 3-kinase Catalytic Subunit, Chain A, domain 1"/>
    <property type="match status" value="1"/>
</dbReference>
<dbReference type="InterPro" id="IPR000626">
    <property type="entry name" value="Ubiquitin-like_dom"/>
</dbReference>
<dbReference type="Pfam" id="PF05021">
    <property type="entry name" value="NPL4"/>
    <property type="match status" value="1"/>
</dbReference>
<organism evidence="2 3">
    <name type="scientific">Nannochloropsis salina CCMP1776</name>
    <dbReference type="NCBI Taxonomy" id="1027361"/>
    <lineage>
        <taxon>Eukaryota</taxon>
        <taxon>Sar</taxon>
        <taxon>Stramenopiles</taxon>
        <taxon>Ochrophyta</taxon>
        <taxon>Eustigmatophyceae</taxon>
        <taxon>Eustigmatales</taxon>
        <taxon>Monodopsidaceae</taxon>
        <taxon>Microchloropsis</taxon>
        <taxon>Microchloropsis salina</taxon>
    </lineage>
</organism>
<name>A0A4D9CZX8_9STRA</name>
<gene>
    <name evidence="2" type="ORF">NSK_004626</name>
</gene>